<name>C8X4Q8_DESRD</name>
<reference evidence="10 11" key="2">
    <citation type="journal article" date="2010" name="Stand. Genomic Sci.">
        <title>Complete genome sequence of Desulfohalobium retbaense type strain (HR(100)).</title>
        <authorList>
            <person name="Spring S."/>
            <person name="Nolan M."/>
            <person name="Lapidus A."/>
            <person name="Glavina Del Rio T."/>
            <person name="Copeland A."/>
            <person name="Tice H."/>
            <person name="Cheng J.F."/>
            <person name="Lucas S."/>
            <person name="Land M."/>
            <person name="Chen F."/>
            <person name="Bruce D."/>
            <person name="Goodwin L."/>
            <person name="Pitluck S."/>
            <person name="Ivanova N."/>
            <person name="Mavromatis K."/>
            <person name="Mikhailova N."/>
            <person name="Pati A."/>
            <person name="Chen A."/>
            <person name="Palaniappan K."/>
            <person name="Hauser L."/>
            <person name="Chang Y.J."/>
            <person name="Jeffries C.D."/>
            <person name="Munk C."/>
            <person name="Kiss H."/>
            <person name="Chain P."/>
            <person name="Han C."/>
            <person name="Brettin T."/>
            <person name="Detter J.C."/>
            <person name="Schuler E."/>
            <person name="Goker M."/>
            <person name="Rohde M."/>
            <person name="Bristow J."/>
            <person name="Eisen J.A."/>
            <person name="Markowitz V."/>
            <person name="Hugenholtz P."/>
            <person name="Kyrpides N.C."/>
            <person name="Klenk H.P."/>
        </authorList>
    </citation>
    <scope>NUCLEOTIDE SEQUENCE [LARGE SCALE GENOMIC DNA]</scope>
    <source>
        <strain evidence="10 11">DSM 5692</strain>
    </source>
</reference>
<dbReference type="GO" id="GO:0005886">
    <property type="term" value="C:plasma membrane"/>
    <property type="evidence" value="ECO:0007669"/>
    <property type="project" value="UniProtKB-SubCell"/>
</dbReference>
<dbReference type="STRING" id="485915.Dret_1997"/>
<proteinExistence type="inferred from homology"/>
<comment type="subcellular location">
    <subcellularLocation>
        <location evidence="1">Cell inner membrane</location>
        <topology evidence="1">Multi-pass membrane protein</topology>
    </subcellularLocation>
</comment>
<dbReference type="InterPro" id="IPR003004">
    <property type="entry name" value="GspF/PilC"/>
</dbReference>
<sequence length="407" mass="44840">MQYNYKAINGTGNSVNGFIEATSPYEAQEKLASQGYIPQKVSPAKSSSFSSLNGVEERLNLMLSTVKTPELILFTKQFRTLFNAGINITNLLQILEEQTENLKLKKAAAAIGQDIQGGISLSEAFVKHPRIFSNLYCSMIQAGEDSGRLGEVLDRLVYLLQHEHKVRSDIKSATRYPKIVLVAMFIAFLFLLTFILPQFIEIFEQAGVALPLPTRINIALYELILGYWPVLVTGSALAFVGLQMYLKTSTGQYHKDWLFLKLPLVGSVFQKGAMARFANIFSILQASGVSVLNTLSVLSGTIGNAAISREFAKIQDQLREGRGISTPLKSAKYFTPMVINMVAVGEESGNLDEMLSEISSHYDDEVDFAVKRMADNLGPVLIALLAVLVGFFAASVFLPMWDLAKTI</sequence>
<evidence type="ECO:0000256" key="7">
    <source>
        <dbReference type="ARBA" id="ARBA00023136"/>
    </source>
</evidence>
<feature type="domain" description="Type II secretion system protein GspF" evidence="9">
    <location>
        <begin position="74"/>
        <end position="197"/>
    </location>
</feature>
<feature type="transmembrane region" description="Helical" evidence="8">
    <location>
        <begin position="220"/>
        <end position="246"/>
    </location>
</feature>
<dbReference type="AlphaFoldDB" id="C8X4Q8"/>
<feature type="transmembrane region" description="Helical" evidence="8">
    <location>
        <begin position="179"/>
        <end position="200"/>
    </location>
</feature>
<feature type="transmembrane region" description="Helical" evidence="8">
    <location>
        <begin position="380"/>
        <end position="401"/>
    </location>
</feature>
<dbReference type="PANTHER" id="PTHR30012:SF0">
    <property type="entry name" value="TYPE II SECRETION SYSTEM PROTEIN F-RELATED"/>
    <property type="match status" value="1"/>
</dbReference>
<evidence type="ECO:0000256" key="2">
    <source>
        <dbReference type="ARBA" id="ARBA00005745"/>
    </source>
</evidence>
<keyword evidence="4" id="KW-0997">Cell inner membrane</keyword>
<keyword evidence="11" id="KW-1185">Reference proteome</keyword>
<comment type="similarity">
    <text evidence="2">Belongs to the GSP F family.</text>
</comment>
<evidence type="ECO:0000313" key="11">
    <source>
        <dbReference type="Proteomes" id="UP000001052"/>
    </source>
</evidence>
<dbReference type="GO" id="GO:0015628">
    <property type="term" value="P:protein secretion by the type II secretion system"/>
    <property type="evidence" value="ECO:0007669"/>
    <property type="project" value="TreeGrafter"/>
</dbReference>
<dbReference type="PANTHER" id="PTHR30012">
    <property type="entry name" value="GENERAL SECRETION PATHWAY PROTEIN"/>
    <property type="match status" value="1"/>
</dbReference>
<evidence type="ECO:0000256" key="5">
    <source>
        <dbReference type="ARBA" id="ARBA00022692"/>
    </source>
</evidence>
<keyword evidence="6 8" id="KW-1133">Transmembrane helix</keyword>
<dbReference type="KEGG" id="drt:Dret_1997"/>
<organism evidence="10 11">
    <name type="scientific">Desulfohalobium retbaense (strain ATCC 49708 / DSM 5692 / JCM 16813 / HR100)</name>
    <dbReference type="NCBI Taxonomy" id="485915"/>
    <lineage>
        <taxon>Bacteria</taxon>
        <taxon>Pseudomonadati</taxon>
        <taxon>Thermodesulfobacteriota</taxon>
        <taxon>Desulfovibrionia</taxon>
        <taxon>Desulfovibrionales</taxon>
        <taxon>Desulfohalobiaceae</taxon>
        <taxon>Desulfohalobium</taxon>
    </lineage>
</organism>
<dbReference type="Gene3D" id="1.20.81.30">
    <property type="entry name" value="Type II secretion system (T2SS), domain F"/>
    <property type="match status" value="2"/>
</dbReference>
<dbReference type="EMBL" id="CP001734">
    <property type="protein sequence ID" value="ACV69281.1"/>
    <property type="molecule type" value="Genomic_DNA"/>
</dbReference>
<accession>C8X4Q8</accession>
<protein>
    <submittedName>
        <fullName evidence="10">Type II secretion system F domain protein</fullName>
    </submittedName>
</protein>
<dbReference type="FunFam" id="1.20.81.30:FF:000001">
    <property type="entry name" value="Type II secretion system protein F"/>
    <property type="match status" value="2"/>
</dbReference>
<evidence type="ECO:0000256" key="3">
    <source>
        <dbReference type="ARBA" id="ARBA00022475"/>
    </source>
</evidence>
<evidence type="ECO:0000256" key="6">
    <source>
        <dbReference type="ARBA" id="ARBA00022989"/>
    </source>
</evidence>
<dbReference type="OrthoDB" id="9805682at2"/>
<reference evidence="11" key="1">
    <citation type="submission" date="2009-09" db="EMBL/GenBank/DDBJ databases">
        <title>The complete chromosome of Desulfohalobium retbaense DSM 5692.</title>
        <authorList>
            <consortium name="US DOE Joint Genome Institute (JGI-PGF)"/>
            <person name="Lucas S."/>
            <person name="Copeland A."/>
            <person name="Lapidus A."/>
            <person name="Glavina del Rio T."/>
            <person name="Dalin E."/>
            <person name="Tice H."/>
            <person name="Bruce D."/>
            <person name="Goodwin L."/>
            <person name="Pitluck S."/>
            <person name="Kyrpides N."/>
            <person name="Mavromatis K."/>
            <person name="Ivanova N."/>
            <person name="Mikhailova N."/>
            <person name="Munk A.C."/>
            <person name="Brettin T."/>
            <person name="Detter J.C."/>
            <person name="Han C."/>
            <person name="Tapia R."/>
            <person name="Larimer F."/>
            <person name="Land M."/>
            <person name="Hauser L."/>
            <person name="Markowitz V."/>
            <person name="Cheng J.-F."/>
            <person name="Hugenholtz P."/>
            <person name="Woyke T."/>
            <person name="Wu D."/>
            <person name="Spring S."/>
            <person name="Klenk H.-P."/>
            <person name="Eisen J.A."/>
        </authorList>
    </citation>
    <scope>NUCLEOTIDE SEQUENCE [LARGE SCALE GENOMIC DNA]</scope>
    <source>
        <strain evidence="11">DSM 5692</strain>
    </source>
</reference>
<dbReference type="InterPro" id="IPR042094">
    <property type="entry name" value="T2SS_GspF_sf"/>
</dbReference>
<dbReference type="PRINTS" id="PR00812">
    <property type="entry name" value="BCTERIALGSPF"/>
</dbReference>
<keyword evidence="5 8" id="KW-0812">Transmembrane</keyword>
<evidence type="ECO:0000256" key="4">
    <source>
        <dbReference type="ARBA" id="ARBA00022519"/>
    </source>
</evidence>
<evidence type="ECO:0000259" key="9">
    <source>
        <dbReference type="Pfam" id="PF00482"/>
    </source>
</evidence>
<dbReference type="eggNOG" id="COG1459">
    <property type="taxonomic scope" value="Bacteria"/>
</dbReference>
<dbReference type="HOGENOM" id="CLU_035032_2_2_7"/>
<evidence type="ECO:0000313" key="10">
    <source>
        <dbReference type="EMBL" id="ACV69281.1"/>
    </source>
</evidence>
<dbReference type="Pfam" id="PF00482">
    <property type="entry name" value="T2SSF"/>
    <property type="match status" value="2"/>
</dbReference>
<dbReference type="Proteomes" id="UP000001052">
    <property type="component" value="Chromosome"/>
</dbReference>
<dbReference type="RefSeq" id="WP_015752424.1">
    <property type="nucleotide sequence ID" value="NC_013223.1"/>
</dbReference>
<evidence type="ECO:0000256" key="1">
    <source>
        <dbReference type="ARBA" id="ARBA00004429"/>
    </source>
</evidence>
<keyword evidence="7 8" id="KW-0472">Membrane</keyword>
<dbReference type="InterPro" id="IPR018076">
    <property type="entry name" value="T2SS_GspF_dom"/>
</dbReference>
<feature type="domain" description="Type II secretion system protein GspF" evidence="9">
    <location>
        <begin position="277"/>
        <end position="399"/>
    </location>
</feature>
<gene>
    <name evidence="10" type="ordered locus">Dret_1997</name>
</gene>
<keyword evidence="3" id="KW-1003">Cell membrane</keyword>
<evidence type="ECO:0000256" key="8">
    <source>
        <dbReference type="SAM" id="Phobius"/>
    </source>
</evidence>